<keyword evidence="2" id="KW-1185">Reference proteome</keyword>
<evidence type="ECO:0000313" key="1">
    <source>
        <dbReference type="EMBL" id="CAG8648137.1"/>
    </source>
</evidence>
<sequence length="139" mass="16177">DYHNIYKKKRPDDTNLLGAAHLATNMCKRIQQYEPVSVIFNGISVHNLVNIDVSIIEQSLYSMQDYLKILNIILKYNETTNYLNNYIIPVIADWPEQLFIRKAITQLHKNNSKSQILSGVILFVPILRLLYISLNSREQ</sequence>
<comment type="caution">
    <text evidence="1">The sequence shown here is derived from an EMBL/GenBank/DDBJ whole genome shotgun (WGS) entry which is preliminary data.</text>
</comment>
<evidence type="ECO:0000313" key="2">
    <source>
        <dbReference type="Proteomes" id="UP000789920"/>
    </source>
</evidence>
<protein>
    <submittedName>
        <fullName evidence="1">5621_t:CDS:1</fullName>
    </submittedName>
</protein>
<name>A0ACA9NDH5_9GLOM</name>
<proteinExistence type="predicted"/>
<gene>
    <name evidence="1" type="ORF">RPERSI_LOCUS7756</name>
</gene>
<dbReference type="Proteomes" id="UP000789920">
    <property type="component" value="Unassembled WGS sequence"/>
</dbReference>
<feature type="non-terminal residue" evidence="1">
    <location>
        <position position="139"/>
    </location>
</feature>
<reference evidence="1" key="1">
    <citation type="submission" date="2021-06" db="EMBL/GenBank/DDBJ databases">
        <authorList>
            <person name="Kallberg Y."/>
            <person name="Tangrot J."/>
            <person name="Rosling A."/>
        </authorList>
    </citation>
    <scope>NUCLEOTIDE SEQUENCE</scope>
    <source>
        <strain evidence="1">MA461A</strain>
    </source>
</reference>
<feature type="non-terminal residue" evidence="1">
    <location>
        <position position="1"/>
    </location>
</feature>
<dbReference type="EMBL" id="CAJVQC010013421">
    <property type="protein sequence ID" value="CAG8648137.1"/>
    <property type="molecule type" value="Genomic_DNA"/>
</dbReference>
<organism evidence="1 2">
    <name type="scientific">Racocetra persica</name>
    <dbReference type="NCBI Taxonomy" id="160502"/>
    <lineage>
        <taxon>Eukaryota</taxon>
        <taxon>Fungi</taxon>
        <taxon>Fungi incertae sedis</taxon>
        <taxon>Mucoromycota</taxon>
        <taxon>Glomeromycotina</taxon>
        <taxon>Glomeromycetes</taxon>
        <taxon>Diversisporales</taxon>
        <taxon>Gigasporaceae</taxon>
        <taxon>Racocetra</taxon>
    </lineage>
</organism>
<accession>A0ACA9NDH5</accession>